<reference evidence="1" key="1">
    <citation type="submission" date="2020-05" db="EMBL/GenBank/DDBJ databases">
        <authorList>
            <person name="Chiriac C."/>
            <person name="Salcher M."/>
            <person name="Ghai R."/>
            <person name="Kavagutti S V."/>
        </authorList>
    </citation>
    <scope>NUCLEOTIDE SEQUENCE</scope>
</reference>
<organism evidence="1">
    <name type="scientific">freshwater metagenome</name>
    <dbReference type="NCBI Taxonomy" id="449393"/>
    <lineage>
        <taxon>unclassified sequences</taxon>
        <taxon>metagenomes</taxon>
        <taxon>ecological metagenomes</taxon>
    </lineage>
</organism>
<protein>
    <submittedName>
        <fullName evidence="1">Unannotated protein</fullName>
    </submittedName>
</protein>
<dbReference type="AlphaFoldDB" id="A0A6J6S9R9"/>
<sequence length="30" mass="3484">MPHPIQDRTDDEMRAKADEAFAEILRAVTR</sequence>
<dbReference type="EMBL" id="CAEZXX010000247">
    <property type="protein sequence ID" value="CAB4731586.1"/>
    <property type="molecule type" value="Genomic_DNA"/>
</dbReference>
<accession>A0A6J6S9R9</accession>
<proteinExistence type="predicted"/>
<name>A0A6J6S9R9_9ZZZZ</name>
<gene>
    <name evidence="1" type="ORF">UFOPK2602_02365</name>
</gene>
<evidence type="ECO:0000313" key="1">
    <source>
        <dbReference type="EMBL" id="CAB4731586.1"/>
    </source>
</evidence>